<reference evidence="2 3" key="1">
    <citation type="journal article" date="2007" name="J. Gen. Virol.">
        <title>Sequence and organization of the Heliothis virescens ascovirus genome.</title>
        <authorList>
            <person name="Asgari S."/>
            <person name="Davis J."/>
            <person name="Wood D."/>
            <person name="Wilson P."/>
            <person name="McGrath A."/>
        </authorList>
    </citation>
    <scope>NUCLEOTIDE SEQUENCE [LARGE SCALE GENOMIC DNA]</scope>
    <source>
        <strain evidence="3">HvAv-3e</strain>
    </source>
</reference>
<evidence type="ECO:0000313" key="3">
    <source>
        <dbReference type="Proteomes" id="UP000001324"/>
    </source>
</evidence>
<name>A4KX86_HVAVE</name>
<feature type="compositionally biased region" description="Polar residues" evidence="1">
    <location>
        <begin position="1"/>
        <end position="25"/>
    </location>
</feature>
<proteinExistence type="predicted"/>
<sequence>MSTPSETLQQSDDNLNRSITNNNDTGADGVSLTELTSIEDFIDDETSEAIHTLVKYNGLMHFISKLAEWFPNNRGLRDMYASAKSYKYSDRKALQSMCEWLIPCVIQKECRLAYKSGKLFFDLRTELKGIDDGDAIYTIAKNVAEYQSRIRNITLSPQYCSEYLTLKRISNEFLAVLNVFIKNNLNYDQLYTALRSKSASCTNRPKCHVKFRNSLSGQWSSSTGTGTLSMDQVKNLKPCNTCLVNIQQTMDFSKITALYHNVKQHLLDERLDRNLMVRIFMLVLLERCKLDEHVPPVAAFIRTAYDQADVIAYIDGDKEKLSLLRSVLQLAQSSGGCGLDIQSMMQMAQFSFDSA</sequence>
<dbReference type="Proteomes" id="UP000001324">
    <property type="component" value="Segment"/>
</dbReference>
<protein>
    <submittedName>
        <fullName evidence="2">Uncharacterized protein</fullName>
    </submittedName>
</protein>
<feature type="region of interest" description="Disordered" evidence="1">
    <location>
        <begin position="1"/>
        <end position="26"/>
    </location>
</feature>
<dbReference type="KEGG" id="vg:5076050"/>
<organism evidence="3">
    <name type="scientific">Heliothis virescens ascovirus 3e</name>
    <name type="common">HvAV-3e</name>
    <dbReference type="NCBI Taxonomy" id="260797"/>
    <lineage>
        <taxon>Viruses</taxon>
        <taxon>Varidnaviria</taxon>
        <taxon>Bamfordvirae</taxon>
        <taxon>Nucleocytoviricota</taxon>
        <taxon>Megaviricetes</taxon>
        <taxon>Pimascovirales</taxon>
        <taxon>Pimascovirales incertae sedis</taxon>
        <taxon>Ascoviridae</taxon>
        <taxon>Ascovirus</taxon>
        <taxon>Ascovirus hvav3a</taxon>
    </lineage>
</organism>
<keyword evidence="3" id="KW-1185">Reference proteome</keyword>
<evidence type="ECO:0000313" key="2">
    <source>
        <dbReference type="EMBL" id="ABO37217.1"/>
    </source>
</evidence>
<dbReference type="EMBL" id="EF133465">
    <property type="protein sequence ID" value="ABO37217.1"/>
    <property type="molecule type" value="Genomic_DNA"/>
</dbReference>
<accession>A4KX86</accession>
<dbReference type="RefSeq" id="YP_001110883.1">
    <property type="nucleotide sequence ID" value="NC_009233.1"/>
</dbReference>
<dbReference type="OrthoDB" id="32385at10239"/>
<dbReference type="GeneID" id="5076050"/>
<organismHost>
    <name type="scientific">Noctuidae</name>
    <name type="common">owlet moths</name>
    <dbReference type="NCBI Taxonomy" id="7100"/>
</organismHost>
<evidence type="ECO:0000256" key="1">
    <source>
        <dbReference type="SAM" id="MobiDB-lite"/>
    </source>
</evidence>